<evidence type="ECO:0000259" key="1">
    <source>
        <dbReference type="Pfam" id="PF00535"/>
    </source>
</evidence>
<dbReference type="SUPFAM" id="SSF48452">
    <property type="entry name" value="TPR-like"/>
    <property type="match status" value="1"/>
</dbReference>
<dbReference type="AlphaFoldDB" id="A0A9X1VBA8"/>
<dbReference type="PANTHER" id="PTHR43630">
    <property type="entry name" value="POLY-BETA-1,6-N-ACETYL-D-GLUCOSAMINE SYNTHASE"/>
    <property type="match status" value="1"/>
</dbReference>
<dbReference type="InterPro" id="IPR001173">
    <property type="entry name" value="Glyco_trans_2-like"/>
</dbReference>
<proteinExistence type="predicted"/>
<dbReference type="InterPro" id="IPR029044">
    <property type="entry name" value="Nucleotide-diphossugar_trans"/>
</dbReference>
<evidence type="ECO:0000313" key="3">
    <source>
        <dbReference type="Proteomes" id="UP001139263"/>
    </source>
</evidence>
<reference evidence="2" key="1">
    <citation type="submission" date="2022-03" db="EMBL/GenBank/DDBJ databases">
        <title>Draft Genome Sequence of Firmicute Strain S0AB, a Heterotrophic Iron/Sulfur-Oxidizing Extreme Acidophile.</title>
        <authorList>
            <person name="Vergara E."/>
            <person name="Pakostova E."/>
            <person name="Johnson D.B."/>
            <person name="Holmes D.S."/>
        </authorList>
    </citation>
    <scope>NUCLEOTIDE SEQUENCE</scope>
    <source>
        <strain evidence="2">S0AB</strain>
    </source>
</reference>
<gene>
    <name evidence="2" type="ORF">MM817_01755</name>
</gene>
<dbReference type="Gene3D" id="1.25.40.10">
    <property type="entry name" value="Tetratricopeptide repeat domain"/>
    <property type="match status" value="1"/>
</dbReference>
<name>A0A9X1VBA8_9BACL</name>
<dbReference type="PANTHER" id="PTHR43630:SF2">
    <property type="entry name" value="GLYCOSYLTRANSFERASE"/>
    <property type="match status" value="1"/>
</dbReference>
<evidence type="ECO:0000313" key="2">
    <source>
        <dbReference type="EMBL" id="MCI0183478.1"/>
    </source>
</evidence>
<protein>
    <recommendedName>
        <fullName evidence="1">Glycosyltransferase 2-like domain-containing protein</fullName>
    </recommendedName>
</protein>
<dbReference type="Proteomes" id="UP001139263">
    <property type="component" value="Unassembled WGS sequence"/>
</dbReference>
<dbReference type="SUPFAM" id="SSF53448">
    <property type="entry name" value="Nucleotide-diphospho-sugar transferases"/>
    <property type="match status" value="1"/>
</dbReference>
<accession>A0A9X1VBA8</accession>
<dbReference type="RefSeq" id="WP_241713832.1">
    <property type="nucleotide sequence ID" value="NZ_JALBUF010000004.1"/>
</dbReference>
<comment type="caution">
    <text evidence="2">The sequence shown here is derived from an EMBL/GenBank/DDBJ whole genome shotgun (WGS) entry which is preliminary data.</text>
</comment>
<dbReference type="EMBL" id="JALBUF010000004">
    <property type="protein sequence ID" value="MCI0183478.1"/>
    <property type="molecule type" value="Genomic_DNA"/>
</dbReference>
<feature type="domain" description="Glycosyltransferase 2-like" evidence="1">
    <location>
        <begin position="4"/>
        <end position="110"/>
    </location>
</feature>
<dbReference type="Pfam" id="PF00535">
    <property type="entry name" value="Glycos_transf_2"/>
    <property type="match status" value="1"/>
</dbReference>
<keyword evidence="3" id="KW-1185">Reference proteome</keyword>
<organism evidence="2 3">
    <name type="scientific">Sulfoacidibacillus ferrooxidans</name>
    <dbReference type="NCBI Taxonomy" id="2005001"/>
    <lineage>
        <taxon>Bacteria</taxon>
        <taxon>Bacillati</taxon>
        <taxon>Bacillota</taxon>
        <taxon>Bacilli</taxon>
        <taxon>Bacillales</taxon>
        <taxon>Alicyclobacillaceae</taxon>
        <taxon>Sulfoacidibacillus</taxon>
    </lineage>
</organism>
<dbReference type="Gene3D" id="3.90.550.10">
    <property type="entry name" value="Spore Coat Polysaccharide Biosynthesis Protein SpsA, Chain A"/>
    <property type="match status" value="1"/>
</dbReference>
<dbReference type="CDD" id="cd02511">
    <property type="entry name" value="Beta4Glucosyltransferase"/>
    <property type="match status" value="1"/>
</dbReference>
<sequence length="641" mass="73530">MLLSACMIVKNEEWTIKRCLESLQGLVDEIIVVDTGSTDQTIEIVQSYGCKIITYEWDNDFSHARNAGITHASGDWILVIDADEFVESISRQTIAQYLEMTDAEGVFINVKSLMGPLAHPTSTLAIRVMRLFRNRHLYTGAIHEQIADSVFKTKLPIDKFDLSLVHLGYTNEFVQFRTKSKRNTTLIEQSIAQDPDNLFHATNLMAEYSISGQYQKCAELSEKTWKLVKSMPQNAWPNYAPRMISLLVSSLWELKKIDKSFTYMDEAIRYFPWFTDFKKRYADMLATQGHYKKAISQLMACREQGDTQLGLIEFLEGAGTYYAAYSLGMVWSQVGDDLNARKWFLQAFFENPSIETALIPIIGLLPKESNLLHEYIEPKLYDPTALATYAEVYASWNYPDAQEVVDRIEKRFGESEATHRAHMSILLNTGGTEALFERAERVNYDIDWLLLGIHCLDIGDEEKANYALARAKVRGEYVVKVKEIVASSMTATWGLSGVIRDFIAIHAETLLEKWLLQAIDIDQYWITLKCSPLQQVMQKIVWKGCTVQECEQNALNFFHQRQWEKSEEWLMKSKQYEPSVTQFLLECDLALAKNDVQTARKIIFSGKNSFPDSEMLKIASDKIHTKLNPTELFQPLRSRLS</sequence>
<dbReference type="InterPro" id="IPR011990">
    <property type="entry name" value="TPR-like_helical_dom_sf"/>
</dbReference>